<keyword evidence="4" id="KW-1185">Reference proteome</keyword>
<feature type="domain" description="DUF218" evidence="2">
    <location>
        <begin position="165"/>
        <end position="313"/>
    </location>
</feature>
<dbReference type="PANTHER" id="PTHR30336">
    <property type="entry name" value="INNER MEMBRANE PROTEIN, PROBABLE PERMEASE"/>
    <property type="match status" value="1"/>
</dbReference>
<dbReference type="InterPro" id="IPR014729">
    <property type="entry name" value="Rossmann-like_a/b/a_fold"/>
</dbReference>
<proteinExistence type="predicted"/>
<accession>A0ABS7ASV8</accession>
<feature type="transmembrane region" description="Helical" evidence="1">
    <location>
        <begin position="29"/>
        <end position="48"/>
    </location>
</feature>
<feature type="transmembrane region" description="Helical" evidence="1">
    <location>
        <begin position="54"/>
        <end position="85"/>
    </location>
</feature>
<dbReference type="Proteomes" id="UP001519921">
    <property type="component" value="Unassembled WGS sequence"/>
</dbReference>
<comment type="caution">
    <text evidence="3">The sequence shown here is derived from an EMBL/GenBank/DDBJ whole genome shotgun (WGS) entry which is preliminary data.</text>
</comment>
<dbReference type="Pfam" id="PF02698">
    <property type="entry name" value="DUF218"/>
    <property type="match status" value="1"/>
</dbReference>
<dbReference type="RefSeq" id="WP_219781222.1">
    <property type="nucleotide sequence ID" value="NZ_JAHXPT010000018.1"/>
</dbReference>
<feature type="transmembrane region" description="Helical" evidence="1">
    <location>
        <begin position="6"/>
        <end position="22"/>
    </location>
</feature>
<keyword evidence="1" id="KW-0812">Transmembrane</keyword>
<dbReference type="CDD" id="cd06259">
    <property type="entry name" value="YdcF-like"/>
    <property type="match status" value="1"/>
</dbReference>
<dbReference type="InterPro" id="IPR051599">
    <property type="entry name" value="Cell_Envelope_Assoc"/>
</dbReference>
<evidence type="ECO:0000313" key="4">
    <source>
        <dbReference type="Proteomes" id="UP001519921"/>
    </source>
</evidence>
<keyword evidence="1" id="KW-0472">Membrane</keyword>
<feature type="transmembrane region" description="Helical" evidence="1">
    <location>
        <begin position="130"/>
        <end position="155"/>
    </location>
</feature>
<dbReference type="EMBL" id="JAHXPT010000018">
    <property type="protein sequence ID" value="MBW6411755.1"/>
    <property type="molecule type" value="Genomic_DNA"/>
</dbReference>
<organism evidence="3 4">
    <name type="scientific">Clostridium weizhouense</name>
    <dbReference type="NCBI Taxonomy" id="2859781"/>
    <lineage>
        <taxon>Bacteria</taxon>
        <taxon>Bacillati</taxon>
        <taxon>Bacillota</taxon>
        <taxon>Clostridia</taxon>
        <taxon>Eubacteriales</taxon>
        <taxon>Clostridiaceae</taxon>
        <taxon>Clostridium</taxon>
    </lineage>
</organism>
<name>A0ABS7ASV8_9CLOT</name>
<keyword evidence="1" id="KW-1133">Transmembrane helix</keyword>
<evidence type="ECO:0000313" key="3">
    <source>
        <dbReference type="EMBL" id="MBW6411755.1"/>
    </source>
</evidence>
<gene>
    <name evidence="3" type="ORF">KYD98_16865</name>
</gene>
<feature type="transmembrane region" description="Helical" evidence="1">
    <location>
        <begin position="97"/>
        <end position="118"/>
    </location>
</feature>
<protein>
    <submittedName>
        <fullName evidence="3">YdcF family protein</fullName>
    </submittedName>
</protein>
<feature type="transmembrane region" description="Helical" evidence="1">
    <location>
        <begin position="323"/>
        <end position="343"/>
    </location>
</feature>
<dbReference type="InterPro" id="IPR003848">
    <property type="entry name" value="DUF218"/>
</dbReference>
<dbReference type="Gene3D" id="3.40.50.620">
    <property type="entry name" value="HUPs"/>
    <property type="match status" value="1"/>
</dbReference>
<evidence type="ECO:0000259" key="2">
    <source>
        <dbReference type="Pfam" id="PF02698"/>
    </source>
</evidence>
<reference evidence="3 4" key="1">
    <citation type="submission" date="2021-07" db="EMBL/GenBank/DDBJ databases">
        <title>Clostridium weizhouense sp. nov., an anaerobic bacterium isolated from activated sludge of Petroleum wastewater.</title>
        <authorList>
            <person name="Li Q."/>
        </authorList>
    </citation>
    <scope>NUCLEOTIDE SEQUENCE [LARGE SCALE GENOMIC DNA]</scope>
    <source>
        <strain evidence="3 4">YB-6</strain>
    </source>
</reference>
<evidence type="ECO:0000256" key="1">
    <source>
        <dbReference type="SAM" id="Phobius"/>
    </source>
</evidence>
<dbReference type="PANTHER" id="PTHR30336:SF18">
    <property type="entry name" value="MEMBRANE PROTEIN"/>
    <property type="match status" value="1"/>
</dbReference>
<sequence length="348" mass="39707">MVFLLTLTLITFIIFLTSYLMDSRKLINGLLFNIFLFSAMITTVDIAFETQNSFLMFLVLAFGIIVFLVLIFGVYALILALFINSKIVLKRESRTRANMLTFFLAIGLILYLIFSAIISKNIFPDEVNMFLAGFSTIVFYYLFDVFNFLMISFLYQFNRPKLNQDFIIVLGSGLIGERVPPLLASRINKAIEFYNKQSLVTTPPKIIFSGGQGSDEKISEALAMQRYAVENGIPVEDTILEDKSVNTLQNMKFSKQIMENLIPENPSSIFVTNNFHLFRAGIYARKAGLKSQGLGSKTALYFLPNAMIREYIAFIVMYKKRHAIIISTFIIINLFLVIIQHFFVAPYL</sequence>